<dbReference type="InterPro" id="IPR050266">
    <property type="entry name" value="AB_hydrolase_sf"/>
</dbReference>
<feature type="domain" description="AB hydrolase-1" evidence="1">
    <location>
        <begin position="23"/>
        <end position="252"/>
    </location>
</feature>
<dbReference type="InterPro" id="IPR029058">
    <property type="entry name" value="AB_hydrolase_fold"/>
</dbReference>
<reference evidence="2 3" key="1">
    <citation type="submission" date="2022-11" db="EMBL/GenBank/DDBJ databases">
        <title>Minimal conservation of predation-associated metabolite biosynthetic gene clusters underscores biosynthetic potential of Myxococcota including descriptions for ten novel species: Archangium lansinium sp. nov., Myxococcus landrumus sp. nov., Nannocystis bai.</title>
        <authorList>
            <person name="Ahearne A."/>
            <person name="Stevens C."/>
            <person name="Phillips K."/>
        </authorList>
    </citation>
    <scope>NUCLEOTIDE SEQUENCE [LARGE SCALE GENOMIC DNA]</scope>
    <source>
        <strain evidence="2 3">MIWBW</strain>
    </source>
</reference>
<dbReference type="SUPFAM" id="SSF53474">
    <property type="entry name" value="alpha/beta-Hydrolases"/>
    <property type="match status" value="1"/>
</dbReference>
<sequence length="262" mass="28489">METFLSRDGTTLAYARTGSGPSLVLVHGTNYDHSTWDVVLPALAARFTVYALDRRGRGRSGDTSAYSIEREYEDLAALVDAVPGPVVLLGHSFGGICALGASLLTRNIGKLILYEPPFAPLERFGSPEALLQMEMLVREGRQAEVLETFLRALISVPEVEVQRMKTLPAWSAQVASAHTLAREGRVVEVAWRDLQRYAALSVPTMLMRGGVSPSLCTEVAEALQGVLQRSHLTVLPDQGHFAMLTAPELFVREVLAFAGAEL</sequence>
<gene>
    <name evidence="2" type="ORF">OV287_15475</name>
</gene>
<proteinExistence type="predicted"/>
<dbReference type="InterPro" id="IPR000073">
    <property type="entry name" value="AB_hydrolase_1"/>
</dbReference>
<name>A0ABT4A2J8_9BACT</name>
<keyword evidence="3" id="KW-1185">Reference proteome</keyword>
<accession>A0ABT4A2J8</accession>
<keyword evidence="2" id="KW-0378">Hydrolase</keyword>
<dbReference type="Pfam" id="PF12697">
    <property type="entry name" value="Abhydrolase_6"/>
    <property type="match status" value="1"/>
</dbReference>
<evidence type="ECO:0000259" key="1">
    <source>
        <dbReference type="Pfam" id="PF12697"/>
    </source>
</evidence>
<evidence type="ECO:0000313" key="2">
    <source>
        <dbReference type="EMBL" id="MCY1075873.1"/>
    </source>
</evidence>
<dbReference type="Proteomes" id="UP001207654">
    <property type="component" value="Unassembled WGS sequence"/>
</dbReference>
<dbReference type="RefSeq" id="WP_267534786.1">
    <property type="nucleotide sequence ID" value="NZ_JAPNKA010000001.1"/>
</dbReference>
<comment type="caution">
    <text evidence="2">The sequence shown here is derived from an EMBL/GenBank/DDBJ whole genome shotgun (WGS) entry which is preliminary data.</text>
</comment>
<dbReference type="PANTHER" id="PTHR43798">
    <property type="entry name" value="MONOACYLGLYCEROL LIPASE"/>
    <property type="match status" value="1"/>
</dbReference>
<organism evidence="2 3">
    <name type="scientific">Archangium lansingense</name>
    <dbReference type="NCBI Taxonomy" id="2995310"/>
    <lineage>
        <taxon>Bacteria</taxon>
        <taxon>Pseudomonadati</taxon>
        <taxon>Myxococcota</taxon>
        <taxon>Myxococcia</taxon>
        <taxon>Myxococcales</taxon>
        <taxon>Cystobacterineae</taxon>
        <taxon>Archangiaceae</taxon>
        <taxon>Archangium</taxon>
    </lineage>
</organism>
<dbReference type="EMBL" id="JAPNKA010000001">
    <property type="protein sequence ID" value="MCY1075873.1"/>
    <property type="molecule type" value="Genomic_DNA"/>
</dbReference>
<evidence type="ECO:0000313" key="3">
    <source>
        <dbReference type="Proteomes" id="UP001207654"/>
    </source>
</evidence>
<protein>
    <submittedName>
        <fullName evidence="2">Alpha/beta hydrolase</fullName>
    </submittedName>
</protein>
<dbReference type="GO" id="GO:0016787">
    <property type="term" value="F:hydrolase activity"/>
    <property type="evidence" value="ECO:0007669"/>
    <property type="project" value="UniProtKB-KW"/>
</dbReference>
<dbReference type="Gene3D" id="3.40.50.1820">
    <property type="entry name" value="alpha/beta hydrolase"/>
    <property type="match status" value="1"/>
</dbReference>